<protein>
    <submittedName>
        <fullName evidence="2">Phosphate-selective porin O/P</fullName>
    </submittedName>
</protein>
<dbReference type="OrthoDB" id="846879at2"/>
<organism evidence="2 3">
    <name type="scientific">Porphyromonas loveana</name>
    <dbReference type="NCBI Taxonomy" id="1884669"/>
    <lineage>
        <taxon>Bacteria</taxon>
        <taxon>Pseudomonadati</taxon>
        <taxon>Bacteroidota</taxon>
        <taxon>Bacteroidia</taxon>
        <taxon>Bacteroidales</taxon>
        <taxon>Porphyromonadaceae</taxon>
        <taxon>Porphyromonas</taxon>
    </lineage>
</organism>
<dbReference type="InterPro" id="IPR010870">
    <property type="entry name" value="Porin_O/P"/>
</dbReference>
<dbReference type="AlphaFoldDB" id="A0A2U1F798"/>
<accession>A0A2U1F798</accession>
<evidence type="ECO:0000256" key="1">
    <source>
        <dbReference type="SAM" id="SignalP"/>
    </source>
</evidence>
<keyword evidence="3" id="KW-1185">Reference proteome</keyword>
<gene>
    <name evidence="2" type="ORF">C7382_11616</name>
</gene>
<reference evidence="2 3" key="1">
    <citation type="submission" date="2018-04" db="EMBL/GenBank/DDBJ databases">
        <title>Genomic Encyclopedia of Type Strains, Phase IV (KMG-IV): sequencing the most valuable type-strain genomes for metagenomic binning, comparative biology and taxonomic classification.</title>
        <authorList>
            <person name="Goeker M."/>
        </authorList>
    </citation>
    <scope>NUCLEOTIDE SEQUENCE [LARGE SCALE GENOMIC DNA]</scope>
    <source>
        <strain evidence="2 3">DSM 28520</strain>
    </source>
</reference>
<evidence type="ECO:0000313" key="2">
    <source>
        <dbReference type="EMBL" id="PVZ08032.1"/>
    </source>
</evidence>
<keyword evidence="1" id="KW-0732">Signal</keyword>
<evidence type="ECO:0000313" key="3">
    <source>
        <dbReference type="Proteomes" id="UP000245462"/>
    </source>
</evidence>
<name>A0A2U1F798_9PORP</name>
<feature type="signal peptide" evidence="1">
    <location>
        <begin position="1"/>
        <end position="20"/>
    </location>
</feature>
<feature type="chain" id="PRO_5015446688" evidence="1">
    <location>
        <begin position="21"/>
        <end position="382"/>
    </location>
</feature>
<comment type="caution">
    <text evidence="2">The sequence shown here is derived from an EMBL/GenBank/DDBJ whole genome shotgun (WGS) entry which is preliminary data.</text>
</comment>
<dbReference type="EMBL" id="QEKY01000016">
    <property type="protein sequence ID" value="PVZ08032.1"/>
    <property type="molecule type" value="Genomic_DNA"/>
</dbReference>
<sequence length="382" mass="44197">MNRTILTWAALLLTVAAATAQHRSHERHQGERSLAERVFGLEKKSEKLKVNLGVQSFFEHPLNDDESQRARFKVHELRIQAHGELSRQLSFDWRQRLNRAADGSSFADNLSNAIDIAGVDWHPNEKVSFFFGRQYARFGGIEYDMNPVDIYQYSDLVDYMTCYTTGVNFAWNLHPQHQVQLQILNAYNDSFEDRYQVTADVATRTRYPLLYTTHWNGTFLQGALHMRYAVSLGHLAKERNLWYFTAGHLIRPTRNIDGYIDLTYSIEGLDDKGIMSMRYGGGKTLTDVKYAALVSKWNFRIDKSINLFAKGMYEYGYAPAQYGNTSHTRHSYGYMGGVEYYPTETNFRLFLTYIGRHYQYDATATESTNTLRAGFIYQIPFL</sequence>
<proteinExistence type="predicted"/>
<dbReference type="GeneID" id="94551325"/>
<dbReference type="RefSeq" id="WP_116679861.1">
    <property type="nucleotide sequence ID" value="NZ_JBHACE010000086.1"/>
</dbReference>
<dbReference type="Proteomes" id="UP000245462">
    <property type="component" value="Unassembled WGS sequence"/>
</dbReference>
<dbReference type="Pfam" id="PF07396">
    <property type="entry name" value="Porin_O_P"/>
    <property type="match status" value="1"/>
</dbReference>